<evidence type="ECO:0000313" key="5">
    <source>
        <dbReference type="EMBL" id="QLL05208.1"/>
    </source>
</evidence>
<keyword evidence="6" id="KW-1185">Reference proteome</keyword>
<accession>A0A7D6DUT3</accession>
<dbReference type="PRINTS" id="PR00081">
    <property type="entry name" value="GDHRDH"/>
</dbReference>
<dbReference type="KEGG" id="mgor:H0P51_15040"/>
<dbReference type="AlphaFoldDB" id="A0A7D6DUT3"/>
<evidence type="ECO:0000256" key="1">
    <source>
        <dbReference type="ARBA" id="ARBA00006484"/>
    </source>
</evidence>
<dbReference type="InterPro" id="IPR036291">
    <property type="entry name" value="NAD(P)-bd_dom_sf"/>
</dbReference>
<name>A0A7D6DUT3_9MYCO</name>
<evidence type="ECO:0000256" key="2">
    <source>
        <dbReference type="ARBA" id="ARBA00023002"/>
    </source>
</evidence>
<dbReference type="NCBIfam" id="NF006123">
    <property type="entry name" value="PRK08267.1"/>
    <property type="match status" value="1"/>
</dbReference>
<dbReference type="SUPFAM" id="SSF51735">
    <property type="entry name" value="NAD(P)-binding Rossmann-fold domains"/>
    <property type="match status" value="1"/>
</dbReference>
<dbReference type="GO" id="GO:0016491">
    <property type="term" value="F:oxidoreductase activity"/>
    <property type="evidence" value="ECO:0007669"/>
    <property type="project" value="UniProtKB-KW"/>
</dbReference>
<comment type="similarity">
    <text evidence="1 3">Belongs to the short-chain dehydrogenases/reductases (SDR) family.</text>
</comment>
<dbReference type="Pfam" id="PF00106">
    <property type="entry name" value="adh_short"/>
    <property type="match status" value="1"/>
</dbReference>
<dbReference type="RefSeq" id="WP_180913618.1">
    <property type="nucleotide sequence ID" value="NZ_CP059165.1"/>
</dbReference>
<gene>
    <name evidence="5" type="ORF">H0P51_15040</name>
</gene>
<reference evidence="5 6" key="2">
    <citation type="submission" date="2020-07" db="EMBL/GenBank/DDBJ databases">
        <authorList>
            <person name="Yu X."/>
        </authorList>
    </citation>
    <scope>NUCLEOTIDE SEQUENCE [LARGE SCALE GENOMIC DNA]</scope>
    <source>
        <strain evidence="6">24</strain>
    </source>
</reference>
<dbReference type="InterPro" id="IPR002347">
    <property type="entry name" value="SDR_fam"/>
</dbReference>
<dbReference type="PRINTS" id="PR00080">
    <property type="entry name" value="SDRFAMILY"/>
</dbReference>
<dbReference type="InterPro" id="IPR020904">
    <property type="entry name" value="Sc_DH/Rdtase_CS"/>
</dbReference>
<dbReference type="PROSITE" id="PS00061">
    <property type="entry name" value="ADH_SHORT"/>
    <property type="match status" value="1"/>
</dbReference>
<reference evidence="6" key="3">
    <citation type="submission" date="2023-07" db="EMBL/GenBank/DDBJ databases">
        <title>Description of Mycobacterium gordonae subsp. intergordonae subsp.nov. and Mycobacterium gordonae subsp. gordonae subsp. nov.</title>
        <authorList>
            <person name="Huang H."/>
        </authorList>
    </citation>
    <scope>NUCLEOTIDE SEQUENCE [LARGE SCALE GENOMIC DNA]</scope>
    <source>
        <strain evidence="6">24</strain>
    </source>
</reference>
<dbReference type="Gene3D" id="3.40.50.720">
    <property type="entry name" value="NAD(P)-binding Rossmann-like Domain"/>
    <property type="match status" value="1"/>
</dbReference>
<dbReference type="PANTHER" id="PTHR43391:SF82">
    <property type="entry name" value="OXIDOREDUCTASE SADH-RELATED"/>
    <property type="match status" value="1"/>
</dbReference>
<protein>
    <submittedName>
        <fullName evidence="5">SDR family oxidoreductase</fullName>
    </submittedName>
</protein>
<evidence type="ECO:0000256" key="4">
    <source>
        <dbReference type="SAM" id="MobiDB-lite"/>
    </source>
</evidence>
<proteinExistence type="inferred from homology"/>
<dbReference type="PANTHER" id="PTHR43391">
    <property type="entry name" value="RETINOL DEHYDROGENASE-RELATED"/>
    <property type="match status" value="1"/>
</dbReference>
<dbReference type="Proteomes" id="UP000510682">
    <property type="component" value="Chromosome"/>
</dbReference>
<organism evidence="5 6">
    <name type="scientific">Mycobacterium vicinigordonae</name>
    <dbReference type="NCBI Taxonomy" id="1719132"/>
    <lineage>
        <taxon>Bacteria</taxon>
        <taxon>Bacillati</taxon>
        <taxon>Actinomycetota</taxon>
        <taxon>Actinomycetes</taxon>
        <taxon>Mycobacteriales</taxon>
        <taxon>Mycobacteriaceae</taxon>
        <taxon>Mycobacterium</taxon>
    </lineage>
</organism>
<evidence type="ECO:0000256" key="3">
    <source>
        <dbReference type="RuleBase" id="RU000363"/>
    </source>
</evidence>
<evidence type="ECO:0000313" key="6">
    <source>
        <dbReference type="Proteomes" id="UP000510682"/>
    </source>
</evidence>
<keyword evidence="2" id="KW-0560">Oxidoreductase</keyword>
<feature type="region of interest" description="Disordered" evidence="4">
    <location>
        <begin position="188"/>
        <end position="209"/>
    </location>
</feature>
<sequence length="281" mass="30095">MKSIFITGAGSGMGREGVKLFHAKGWRVGAVDRNDEGLAALSLELGPGLWTRVVDVTDKPALDAALADFCSGNAGGGLDMMWNNAGIGEGGWFEDVPYEAAMRVVDVNFKAVLTGAYGALPYLKKVPGSLMFSTSSSSGTYGMPRIAVYSATKHAVKGLTEALSAEWQRHDVRVADVLPGLIDTAILTSTPQHSGDGGSDNAAPPMSRDELRANAPKKGMFRLMPASSVAEVAWRAYHHPRRLHWYVPGSIVWIDRLKAVSPELVRGLIRKALPGPDAKRQ</sequence>
<reference evidence="6" key="1">
    <citation type="submission" date="2020-07" db="EMBL/GenBank/DDBJ databases">
        <title>Description of Mycobacterium gordonae subsp. intergordonae subsp.nov. and Mycobacterium gordonae subsp. gordonae subsp. nov.</title>
        <authorList>
            <person name="Yu X."/>
        </authorList>
    </citation>
    <scope>NUCLEOTIDE SEQUENCE [LARGE SCALE GENOMIC DNA]</scope>
    <source>
        <strain evidence="6">24</strain>
    </source>
</reference>
<dbReference type="EMBL" id="CP059165">
    <property type="protein sequence ID" value="QLL05208.1"/>
    <property type="molecule type" value="Genomic_DNA"/>
</dbReference>